<gene>
    <name evidence="2" type="ORF">PIB30_058406</name>
</gene>
<protein>
    <recommendedName>
        <fullName evidence="1">Reverse transcriptase zinc-binding domain-containing protein</fullName>
    </recommendedName>
</protein>
<reference evidence="2 3" key="1">
    <citation type="journal article" date="2023" name="Plants (Basel)">
        <title>Bridging the Gap: Combining Genomics and Transcriptomics Approaches to Understand Stylosanthes scabra, an Orphan Legume from the Brazilian Caatinga.</title>
        <authorList>
            <person name="Ferreira-Neto J.R.C."/>
            <person name="da Silva M.D."/>
            <person name="Binneck E."/>
            <person name="de Melo N.F."/>
            <person name="da Silva R.H."/>
            <person name="de Melo A.L.T.M."/>
            <person name="Pandolfi V."/>
            <person name="Bustamante F.O."/>
            <person name="Brasileiro-Vidal A.C."/>
            <person name="Benko-Iseppon A.M."/>
        </authorList>
    </citation>
    <scope>NUCLEOTIDE SEQUENCE [LARGE SCALE GENOMIC DNA]</scope>
    <source>
        <tissue evidence="2">Leaves</tissue>
    </source>
</reference>
<evidence type="ECO:0000313" key="2">
    <source>
        <dbReference type="EMBL" id="MED6124379.1"/>
    </source>
</evidence>
<name>A0ABU6RKJ3_9FABA</name>
<sequence>MNFIWITIHHSLPTKKNLTRRGMIGSPICTRYWNVEGTLSHILRDCSFARRYWFASQLSLRTESAENTYSSISRRVFVLLRRLLLTSTVILSVSEISSRSL</sequence>
<proteinExistence type="predicted"/>
<dbReference type="EMBL" id="JASCZI010030698">
    <property type="protein sequence ID" value="MED6124379.1"/>
    <property type="molecule type" value="Genomic_DNA"/>
</dbReference>
<dbReference type="Proteomes" id="UP001341840">
    <property type="component" value="Unassembled WGS sequence"/>
</dbReference>
<comment type="caution">
    <text evidence="2">The sequence shown here is derived from an EMBL/GenBank/DDBJ whole genome shotgun (WGS) entry which is preliminary data.</text>
</comment>
<organism evidence="2 3">
    <name type="scientific">Stylosanthes scabra</name>
    <dbReference type="NCBI Taxonomy" id="79078"/>
    <lineage>
        <taxon>Eukaryota</taxon>
        <taxon>Viridiplantae</taxon>
        <taxon>Streptophyta</taxon>
        <taxon>Embryophyta</taxon>
        <taxon>Tracheophyta</taxon>
        <taxon>Spermatophyta</taxon>
        <taxon>Magnoliopsida</taxon>
        <taxon>eudicotyledons</taxon>
        <taxon>Gunneridae</taxon>
        <taxon>Pentapetalae</taxon>
        <taxon>rosids</taxon>
        <taxon>fabids</taxon>
        <taxon>Fabales</taxon>
        <taxon>Fabaceae</taxon>
        <taxon>Papilionoideae</taxon>
        <taxon>50 kb inversion clade</taxon>
        <taxon>dalbergioids sensu lato</taxon>
        <taxon>Dalbergieae</taxon>
        <taxon>Pterocarpus clade</taxon>
        <taxon>Stylosanthes</taxon>
    </lineage>
</organism>
<keyword evidence="3" id="KW-1185">Reference proteome</keyword>
<dbReference type="Pfam" id="PF13966">
    <property type="entry name" value="zf-RVT"/>
    <property type="match status" value="1"/>
</dbReference>
<evidence type="ECO:0000313" key="3">
    <source>
        <dbReference type="Proteomes" id="UP001341840"/>
    </source>
</evidence>
<feature type="domain" description="Reverse transcriptase zinc-binding" evidence="1">
    <location>
        <begin position="3"/>
        <end position="53"/>
    </location>
</feature>
<dbReference type="InterPro" id="IPR026960">
    <property type="entry name" value="RVT-Znf"/>
</dbReference>
<evidence type="ECO:0000259" key="1">
    <source>
        <dbReference type="Pfam" id="PF13966"/>
    </source>
</evidence>
<accession>A0ABU6RKJ3</accession>